<evidence type="ECO:0000259" key="1">
    <source>
        <dbReference type="SMART" id="SM00256"/>
    </source>
</evidence>
<dbReference type="InterPro" id="IPR050354">
    <property type="entry name" value="F-box/kelch-repeat_ARATH"/>
</dbReference>
<dbReference type="SUPFAM" id="SSF117281">
    <property type="entry name" value="Kelch motif"/>
    <property type="match status" value="2"/>
</dbReference>
<dbReference type="Pfam" id="PF00646">
    <property type="entry name" value="F-box"/>
    <property type="match status" value="2"/>
</dbReference>
<name>A0ABQ7MRZ8_BRACM</name>
<dbReference type="InterPro" id="IPR057499">
    <property type="entry name" value="Kelch_FKB95"/>
</dbReference>
<feature type="domain" description="F-box" evidence="1">
    <location>
        <begin position="9"/>
        <end position="49"/>
    </location>
</feature>
<dbReference type="Pfam" id="PF25210">
    <property type="entry name" value="Kelch_FKB95"/>
    <property type="match status" value="2"/>
</dbReference>
<evidence type="ECO:0000313" key="3">
    <source>
        <dbReference type="Proteomes" id="UP000823674"/>
    </source>
</evidence>
<dbReference type="SMART" id="SM00256">
    <property type="entry name" value="FBOX"/>
    <property type="match status" value="2"/>
</dbReference>
<protein>
    <recommendedName>
        <fullName evidence="1">F-box domain-containing protein</fullName>
    </recommendedName>
</protein>
<dbReference type="PANTHER" id="PTHR24414">
    <property type="entry name" value="F-BOX/KELCH-REPEAT PROTEIN SKIP4"/>
    <property type="match status" value="1"/>
</dbReference>
<comment type="caution">
    <text evidence="2">The sequence shown here is derived from an EMBL/GenBank/DDBJ whole genome shotgun (WGS) entry which is preliminary data.</text>
</comment>
<gene>
    <name evidence="2" type="primary">A04p025260.1_BraROA</name>
    <name evidence="2" type="ORF">IGI04_016115</name>
</gene>
<dbReference type="CDD" id="cd22152">
    <property type="entry name" value="F-box_AtAFR-like"/>
    <property type="match status" value="2"/>
</dbReference>
<dbReference type="InterPro" id="IPR015915">
    <property type="entry name" value="Kelch-typ_b-propeller"/>
</dbReference>
<dbReference type="InterPro" id="IPR036047">
    <property type="entry name" value="F-box-like_dom_sf"/>
</dbReference>
<dbReference type="InterPro" id="IPR001810">
    <property type="entry name" value="F-box_dom"/>
</dbReference>
<accession>A0ABQ7MRZ8</accession>
<dbReference type="InterPro" id="IPR006652">
    <property type="entry name" value="Kelch_1"/>
</dbReference>
<sequence length="767" mass="86985">MSPSQFSSLPKDIVWQVLARVPKRSYPLLACASKNFRLLVRSPEIHKIRSLLRKDSLYICFMDKTNRPQTPHWFTLRRAENNPLENEYVSVDLAFPDHDESNASIIAYGPEIFFICGAHVHSSNLWVFDSRSGQFRRGPSMNVTRMYKSVGLVGSKIYVVGGNMAGDIQAESFDLKTEAWEPAPSLEEEMTWLSAATVSLDRKVCALMLVGACAVCYDTRDGSCTEFKIKIEEWWKTGACVIDNVLYVYYGRPGLMWFDTKMRVWRVVTGLGDLKKVRSVGMVEYYGKLAVLWKEHSGGATKEIWCRMISLERSEDGISGTAEESSQLLGSVPRCFRLHRVLSPPRKINKPMSPSHFSSLPNDIAWEVLARVPKCKYPLLACLSKNFTYLVRSPEIHKIRSLLRKDSLYISFRNKNYRAQNPRWYTLRRAENNPSENQFVVSVNPALPNHYHRMPSIVAHGPEIFFICGPFVQSPSFWVFDSRTDVLRRGPTMNANRTYKSVGVVGRKLYVVGGVRSNENVAESFDLATETWEPAPVPKEEKTWLASVTVSLDRKVCALMLVGAYTVCYDPWDGSCDSFALPEDKWWKTGVCVMENVLYVYYARFGLMWYDTELRLWRVVNGLDHVKKVRSVGMAEYYGKVALLWKEHGGCGKEIWCRMIAMGKCEEGVKGTAESAQLLGSVPDGYRMDHCLSFPSYYYMCYDVFKNIYLMPKSSLSLVSDTCNQAAAAIADSVTRDHRFQSYVAAGGPPTAKDQQTDVAVTLFLTA</sequence>
<proteinExistence type="predicted"/>
<evidence type="ECO:0000313" key="2">
    <source>
        <dbReference type="EMBL" id="KAG5401508.1"/>
    </source>
</evidence>
<dbReference type="SUPFAM" id="SSF81383">
    <property type="entry name" value="F-box domain"/>
    <property type="match status" value="2"/>
</dbReference>
<dbReference type="Gene3D" id="2.120.10.80">
    <property type="entry name" value="Kelch-type beta propeller"/>
    <property type="match status" value="2"/>
</dbReference>
<feature type="domain" description="F-box" evidence="1">
    <location>
        <begin position="360"/>
        <end position="400"/>
    </location>
</feature>
<reference evidence="2 3" key="1">
    <citation type="submission" date="2021-03" db="EMBL/GenBank/DDBJ databases">
        <authorList>
            <person name="King G.J."/>
            <person name="Bancroft I."/>
            <person name="Baten A."/>
            <person name="Bloomfield J."/>
            <person name="Borpatragohain P."/>
            <person name="He Z."/>
            <person name="Irish N."/>
            <person name="Irwin J."/>
            <person name="Liu K."/>
            <person name="Mauleon R.P."/>
            <person name="Moore J."/>
            <person name="Morris R."/>
            <person name="Ostergaard L."/>
            <person name="Wang B."/>
            <person name="Wells R."/>
        </authorList>
    </citation>
    <scope>NUCLEOTIDE SEQUENCE [LARGE SCALE GENOMIC DNA]</scope>
    <source>
        <strain evidence="2">R-o-18</strain>
        <tissue evidence="2">Leaf</tissue>
    </source>
</reference>
<dbReference type="PANTHER" id="PTHR24414:SF75">
    <property type="entry name" value="F-BOX DOMAIN-CONTAINING PROTEIN"/>
    <property type="match status" value="1"/>
</dbReference>
<keyword evidence="3" id="KW-1185">Reference proteome</keyword>
<dbReference type="Proteomes" id="UP000823674">
    <property type="component" value="Chromosome A04"/>
</dbReference>
<dbReference type="EMBL" id="JADBGQ010000004">
    <property type="protein sequence ID" value="KAG5401508.1"/>
    <property type="molecule type" value="Genomic_DNA"/>
</dbReference>
<organism evidence="2 3">
    <name type="scientific">Brassica rapa subsp. trilocularis</name>
    <dbReference type="NCBI Taxonomy" id="1813537"/>
    <lineage>
        <taxon>Eukaryota</taxon>
        <taxon>Viridiplantae</taxon>
        <taxon>Streptophyta</taxon>
        <taxon>Embryophyta</taxon>
        <taxon>Tracheophyta</taxon>
        <taxon>Spermatophyta</taxon>
        <taxon>Magnoliopsida</taxon>
        <taxon>eudicotyledons</taxon>
        <taxon>Gunneridae</taxon>
        <taxon>Pentapetalae</taxon>
        <taxon>rosids</taxon>
        <taxon>malvids</taxon>
        <taxon>Brassicales</taxon>
        <taxon>Brassicaceae</taxon>
        <taxon>Brassiceae</taxon>
        <taxon>Brassica</taxon>
    </lineage>
</organism>
<dbReference type="SMART" id="SM00612">
    <property type="entry name" value="Kelch"/>
    <property type="match status" value="4"/>
</dbReference>